<dbReference type="EMBL" id="LNZB01000011">
    <property type="protein sequence ID" value="KTD82524.1"/>
    <property type="molecule type" value="Genomic_DNA"/>
</dbReference>
<dbReference type="InterPro" id="IPR011250">
    <property type="entry name" value="OMP/PagP_B-barrel"/>
</dbReference>
<reference evidence="2 3" key="1">
    <citation type="submission" date="2015-11" db="EMBL/GenBank/DDBJ databases">
        <title>Genomic analysis of 38 Legionella species identifies large and diverse effector repertoires.</title>
        <authorList>
            <person name="Burstein D."/>
            <person name="Amaro F."/>
            <person name="Zusman T."/>
            <person name="Lifshitz Z."/>
            <person name="Cohen O."/>
            <person name="Gilbert J.A."/>
            <person name="Pupko T."/>
            <person name="Shuman H.A."/>
            <person name="Segal G."/>
        </authorList>
    </citation>
    <scope>NUCLEOTIDE SEQUENCE [LARGE SCALE GENOMIC DNA]</scope>
    <source>
        <strain evidence="2 3">ATCC 51914</strain>
    </source>
</reference>
<name>A0A0W1AMH1_9GAMM</name>
<evidence type="ECO:0000256" key="1">
    <source>
        <dbReference type="SAM" id="SignalP"/>
    </source>
</evidence>
<comment type="caution">
    <text evidence="2">The sequence shown here is derived from an EMBL/GenBank/DDBJ whole genome shotgun (WGS) entry which is preliminary data.</text>
</comment>
<keyword evidence="1" id="KW-0732">Signal</keyword>
<dbReference type="Proteomes" id="UP000054729">
    <property type="component" value="Unassembled WGS sequence"/>
</dbReference>
<dbReference type="PATRIC" id="fig|66969.6.peg.689"/>
<dbReference type="SUPFAM" id="SSF56925">
    <property type="entry name" value="OMPA-like"/>
    <property type="match status" value="1"/>
</dbReference>
<dbReference type="Gene3D" id="2.40.160.20">
    <property type="match status" value="1"/>
</dbReference>
<sequence length="243" mass="25488">MKRLLLISLISSALISNSNAGGMGDSNLSVNPFFSLEGGYAWNSIDGYNYSITGSNTSLTSTEKNDGFAARLAAGMISMWDDQFGLTGEVAWGYYGKSSYSPTTGTGIAAAPVNLTISNTLTGFDALFGISYIQTYFTLSGKVGAMIQNMSTKSNASIAPFGFPLIDTLEIKTNKAAVLPEIKLGAAYNINENLAITGSYLVAFGASPKTTGNLNLGTLRASLNVNDQNPTVNAALFGVQYTA</sequence>
<keyword evidence="2" id="KW-0812">Transmembrane</keyword>
<gene>
    <name evidence="2" type="ORF">Lwal_0641</name>
</gene>
<evidence type="ECO:0000313" key="3">
    <source>
        <dbReference type="Proteomes" id="UP000054729"/>
    </source>
</evidence>
<dbReference type="OrthoDB" id="5638159at2"/>
<organism evidence="2 3">
    <name type="scientific">Legionella waltersii</name>
    <dbReference type="NCBI Taxonomy" id="66969"/>
    <lineage>
        <taxon>Bacteria</taxon>
        <taxon>Pseudomonadati</taxon>
        <taxon>Pseudomonadota</taxon>
        <taxon>Gammaproteobacteria</taxon>
        <taxon>Legionellales</taxon>
        <taxon>Legionellaceae</taxon>
        <taxon>Legionella</taxon>
    </lineage>
</organism>
<proteinExistence type="predicted"/>
<keyword evidence="3" id="KW-1185">Reference proteome</keyword>
<dbReference type="RefSeq" id="WP_058479476.1">
    <property type="nucleotide sequence ID" value="NZ_CAAAIQ010000027.1"/>
</dbReference>
<evidence type="ECO:0000313" key="2">
    <source>
        <dbReference type="EMBL" id="KTD82524.1"/>
    </source>
</evidence>
<protein>
    <submittedName>
        <fullName evidence="2">OmpA-like transmembrane domain-containing protein</fullName>
    </submittedName>
</protein>
<keyword evidence="2" id="KW-0472">Membrane</keyword>
<feature type="chain" id="PRO_5006919928" evidence="1">
    <location>
        <begin position="21"/>
        <end position="243"/>
    </location>
</feature>
<dbReference type="AlphaFoldDB" id="A0A0W1AMH1"/>
<feature type="signal peptide" evidence="1">
    <location>
        <begin position="1"/>
        <end position="20"/>
    </location>
</feature>
<accession>A0A0W1AMH1</accession>